<gene>
    <name evidence="2" type="ORF">ELE36_15495</name>
</gene>
<reference evidence="2 3" key="1">
    <citation type="submission" date="2019-01" db="EMBL/GenBank/DDBJ databases">
        <title>Pseudolysobacter antarctica gen. nov., sp. nov., isolated from Fildes Peninsula, Antarctica.</title>
        <authorList>
            <person name="Wei Z."/>
            <person name="Peng F."/>
        </authorList>
    </citation>
    <scope>NUCLEOTIDE SEQUENCE [LARGE SCALE GENOMIC DNA]</scope>
    <source>
        <strain evidence="2 3">AQ6-296</strain>
    </source>
</reference>
<dbReference type="RefSeq" id="WP_129834857.1">
    <property type="nucleotide sequence ID" value="NZ_CP035704.1"/>
</dbReference>
<dbReference type="GO" id="GO:0032259">
    <property type="term" value="P:methylation"/>
    <property type="evidence" value="ECO:0007669"/>
    <property type="project" value="UniProtKB-KW"/>
</dbReference>
<protein>
    <submittedName>
        <fullName evidence="2">Class I SAM-dependent methyltransferase</fullName>
    </submittedName>
</protein>
<evidence type="ECO:0000313" key="2">
    <source>
        <dbReference type="EMBL" id="QBB71648.1"/>
    </source>
</evidence>
<dbReference type="EMBL" id="CP035704">
    <property type="protein sequence ID" value="QBB71648.1"/>
    <property type="molecule type" value="Genomic_DNA"/>
</dbReference>
<keyword evidence="2" id="KW-0808">Transferase</keyword>
<keyword evidence="3" id="KW-1185">Reference proteome</keyword>
<organism evidence="2 3">
    <name type="scientific">Pseudolysobacter antarcticus</name>
    <dbReference type="NCBI Taxonomy" id="2511995"/>
    <lineage>
        <taxon>Bacteria</taxon>
        <taxon>Pseudomonadati</taxon>
        <taxon>Pseudomonadota</taxon>
        <taxon>Gammaproteobacteria</taxon>
        <taxon>Lysobacterales</taxon>
        <taxon>Rhodanobacteraceae</taxon>
        <taxon>Pseudolysobacter</taxon>
    </lineage>
</organism>
<dbReference type="AlphaFoldDB" id="A0A411HMD2"/>
<dbReference type="GO" id="GO:0008168">
    <property type="term" value="F:methyltransferase activity"/>
    <property type="evidence" value="ECO:0007669"/>
    <property type="project" value="UniProtKB-KW"/>
</dbReference>
<dbReference type="Pfam" id="PF13649">
    <property type="entry name" value="Methyltransf_25"/>
    <property type="match status" value="1"/>
</dbReference>
<dbReference type="SUPFAM" id="SSF53335">
    <property type="entry name" value="S-adenosyl-L-methionine-dependent methyltransferases"/>
    <property type="match status" value="1"/>
</dbReference>
<dbReference type="CDD" id="cd02440">
    <property type="entry name" value="AdoMet_MTases"/>
    <property type="match status" value="1"/>
</dbReference>
<feature type="domain" description="Methyltransferase" evidence="1">
    <location>
        <begin position="97"/>
        <end position="189"/>
    </location>
</feature>
<sequence>MNATELFLLEQSRTVCASTEFKAAVLSCCPQLPGKIDAEDLNTTIHSNDQMFTHSLQHHQVAGAAQSQYFNISLQQFSAMRQIQQHFFGSNNDDVKVLDFACGYGRLLRFLSLAMPRENLFASELQADALVFVTHEFGVTGLPSHADPEQFQPGKNFDFIWVASLFSHLPESLFDAWLARLIDVLTPNGVLCFSVRDSSLLAGNTLMPESGIVYETRSENADLDTDIYGTAYASETFVAQSLRRALGHEQPYFRLRKALAQEQDLYIVAKDPTRDLSGLHEFRRGAWGWVDVRTLSSSGELRLQGWAGSLDDGALGSVEIIVNGTRHHCPIDIVREDVSEAFADDRLKKSGWDFRCELGAETKQAWLEVTAQTARGERALLYVGAIRAGD</sequence>
<proteinExistence type="predicted"/>
<evidence type="ECO:0000313" key="3">
    <source>
        <dbReference type="Proteomes" id="UP000291562"/>
    </source>
</evidence>
<accession>A0A411HMD2</accession>
<dbReference type="KEGG" id="xbc:ELE36_15495"/>
<dbReference type="InterPro" id="IPR041698">
    <property type="entry name" value="Methyltransf_25"/>
</dbReference>
<evidence type="ECO:0000259" key="1">
    <source>
        <dbReference type="Pfam" id="PF13649"/>
    </source>
</evidence>
<dbReference type="InterPro" id="IPR029063">
    <property type="entry name" value="SAM-dependent_MTases_sf"/>
</dbReference>
<keyword evidence="2" id="KW-0489">Methyltransferase</keyword>
<dbReference type="OrthoDB" id="9076083at2"/>
<dbReference type="Proteomes" id="UP000291562">
    <property type="component" value="Chromosome"/>
</dbReference>
<name>A0A411HMD2_9GAMM</name>
<dbReference type="Gene3D" id="3.40.50.150">
    <property type="entry name" value="Vaccinia Virus protein VP39"/>
    <property type="match status" value="1"/>
</dbReference>